<sequence>MRWLLVSCLVLCLSQSASSSSFVDTKNEILFTLHLNLDSKMTCFYQPLRPGMSLSVYVDPSVAARLAIRLTSPSGDFSEWEQGDGKSVHMQHSVTENGDYEICVSAPYEVKILFHVYAFDPNYHSSELDKLAEQAELDKNFTKAIASLGQHLYKIFYSIKFYNQISVRDEALQQSNADFIKSYVIVFCISSIIVALTEVTFVRRMFRTDPSRIRI</sequence>
<organism evidence="6">
    <name type="scientific">Nippostrongylus brasiliensis</name>
    <name type="common">Rat hookworm</name>
    <dbReference type="NCBI Taxonomy" id="27835"/>
    <lineage>
        <taxon>Eukaryota</taxon>
        <taxon>Metazoa</taxon>
        <taxon>Ecdysozoa</taxon>
        <taxon>Nematoda</taxon>
        <taxon>Chromadorea</taxon>
        <taxon>Rhabditida</taxon>
        <taxon>Rhabditina</taxon>
        <taxon>Rhabditomorpha</taxon>
        <taxon>Strongyloidea</taxon>
        <taxon>Heligmosomidae</taxon>
        <taxon>Nippostrongylus</taxon>
    </lineage>
</organism>
<proteinExistence type="predicted"/>
<keyword evidence="1" id="KW-0812">Transmembrane</keyword>
<feature type="transmembrane region" description="Helical" evidence="1">
    <location>
        <begin position="183"/>
        <end position="202"/>
    </location>
</feature>
<dbReference type="WBParaSite" id="NBR_0001295901-mRNA-1">
    <property type="protein sequence ID" value="NBR_0001295901-mRNA-1"/>
    <property type="gene ID" value="NBR_0001295901"/>
</dbReference>
<reference evidence="4 5" key="2">
    <citation type="submission" date="2018-11" db="EMBL/GenBank/DDBJ databases">
        <authorList>
            <consortium name="Pathogen Informatics"/>
        </authorList>
    </citation>
    <scope>NUCLEOTIDE SEQUENCE [LARGE SCALE GENOMIC DNA]</scope>
</reference>
<keyword evidence="1" id="KW-1133">Transmembrane helix</keyword>
<protein>
    <submittedName>
        <fullName evidence="6">GOLD domain-containing protein</fullName>
    </submittedName>
</protein>
<feature type="domain" description="GOLD" evidence="3">
    <location>
        <begin position="32"/>
        <end position="207"/>
    </location>
</feature>
<feature type="chain" id="PRO_5043125405" evidence="2">
    <location>
        <begin position="20"/>
        <end position="215"/>
    </location>
</feature>
<keyword evidence="5" id="KW-1185">Reference proteome</keyword>
<gene>
    <name evidence="4" type="ORF">NBR_LOCUS12960</name>
</gene>
<dbReference type="OMA" id="WFTISLT"/>
<dbReference type="AlphaFoldDB" id="A0A0N4Y9I0"/>
<evidence type="ECO:0000259" key="3">
    <source>
        <dbReference type="SMART" id="SM01190"/>
    </source>
</evidence>
<dbReference type="EMBL" id="UYSL01020900">
    <property type="protein sequence ID" value="VDL76549.1"/>
    <property type="molecule type" value="Genomic_DNA"/>
</dbReference>
<dbReference type="Pfam" id="PF01105">
    <property type="entry name" value="EMP24_GP25L"/>
    <property type="match status" value="1"/>
</dbReference>
<dbReference type="InterPro" id="IPR009038">
    <property type="entry name" value="GOLD_dom"/>
</dbReference>
<feature type="signal peptide" evidence="2">
    <location>
        <begin position="1"/>
        <end position="19"/>
    </location>
</feature>
<evidence type="ECO:0000256" key="2">
    <source>
        <dbReference type="SAM" id="SignalP"/>
    </source>
</evidence>
<name>A0A0N4Y9I0_NIPBR</name>
<accession>A0A0N4Y9I0</accession>
<evidence type="ECO:0000313" key="4">
    <source>
        <dbReference type="EMBL" id="VDL76549.1"/>
    </source>
</evidence>
<keyword evidence="1" id="KW-0472">Membrane</keyword>
<reference evidence="6" key="1">
    <citation type="submission" date="2017-02" db="UniProtKB">
        <authorList>
            <consortium name="WormBaseParasite"/>
        </authorList>
    </citation>
    <scope>IDENTIFICATION</scope>
</reference>
<evidence type="ECO:0000313" key="5">
    <source>
        <dbReference type="Proteomes" id="UP000271162"/>
    </source>
</evidence>
<dbReference type="SMART" id="SM01190">
    <property type="entry name" value="EMP24_GP25L"/>
    <property type="match status" value="1"/>
</dbReference>
<evidence type="ECO:0000256" key="1">
    <source>
        <dbReference type="SAM" id="Phobius"/>
    </source>
</evidence>
<evidence type="ECO:0000313" key="6">
    <source>
        <dbReference type="WBParaSite" id="NBR_0001295901-mRNA-1"/>
    </source>
</evidence>
<keyword evidence="2" id="KW-0732">Signal</keyword>
<dbReference type="Proteomes" id="UP000271162">
    <property type="component" value="Unassembled WGS sequence"/>
</dbReference>